<sequence length="74" mass="8620">MVKVQRCNGLGQDTYSENRTKWPSSDKRQMDGLKKCWSDDIIAAARMQWMESKNKDEWHKLGKAYTQNGGPTFH</sequence>
<accession>A0A821SD45</accession>
<dbReference type="EMBL" id="CAJOBZ010000018">
    <property type="protein sequence ID" value="CAF4857843.1"/>
    <property type="molecule type" value="Genomic_DNA"/>
</dbReference>
<protein>
    <submittedName>
        <fullName evidence="2">Uncharacterized protein</fullName>
    </submittedName>
</protein>
<dbReference type="AlphaFoldDB" id="A0A821SD45"/>
<reference evidence="2" key="1">
    <citation type="submission" date="2021-02" db="EMBL/GenBank/DDBJ databases">
        <authorList>
            <person name="Steward A R."/>
        </authorList>
    </citation>
    <scope>NUCLEOTIDE SEQUENCE</scope>
</reference>
<feature type="region of interest" description="Disordered" evidence="1">
    <location>
        <begin position="1"/>
        <end position="29"/>
    </location>
</feature>
<evidence type="ECO:0000313" key="2">
    <source>
        <dbReference type="EMBL" id="CAF4857843.1"/>
    </source>
</evidence>
<dbReference type="Proteomes" id="UP000663880">
    <property type="component" value="Unassembled WGS sequence"/>
</dbReference>
<name>A0A821SD45_9NEOP</name>
<feature type="compositionally biased region" description="Basic and acidic residues" evidence="1">
    <location>
        <begin position="16"/>
        <end position="29"/>
    </location>
</feature>
<comment type="caution">
    <text evidence="2">The sequence shown here is derived from an EMBL/GenBank/DDBJ whole genome shotgun (WGS) entry which is preliminary data.</text>
</comment>
<gene>
    <name evidence="2" type="ORF">PMACD_LOCUS7645</name>
</gene>
<proteinExistence type="predicted"/>
<evidence type="ECO:0000313" key="3">
    <source>
        <dbReference type="Proteomes" id="UP000663880"/>
    </source>
</evidence>
<evidence type="ECO:0000256" key="1">
    <source>
        <dbReference type="SAM" id="MobiDB-lite"/>
    </source>
</evidence>
<keyword evidence="3" id="KW-1185">Reference proteome</keyword>
<organism evidence="2 3">
    <name type="scientific">Pieris macdunnoughi</name>
    <dbReference type="NCBI Taxonomy" id="345717"/>
    <lineage>
        <taxon>Eukaryota</taxon>
        <taxon>Metazoa</taxon>
        <taxon>Ecdysozoa</taxon>
        <taxon>Arthropoda</taxon>
        <taxon>Hexapoda</taxon>
        <taxon>Insecta</taxon>
        <taxon>Pterygota</taxon>
        <taxon>Neoptera</taxon>
        <taxon>Endopterygota</taxon>
        <taxon>Lepidoptera</taxon>
        <taxon>Glossata</taxon>
        <taxon>Ditrysia</taxon>
        <taxon>Papilionoidea</taxon>
        <taxon>Pieridae</taxon>
        <taxon>Pierinae</taxon>
        <taxon>Pieris</taxon>
    </lineage>
</organism>